<protein>
    <submittedName>
        <fullName evidence="1">LOX</fullName>
    </submittedName>
</protein>
<proteinExistence type="predicted"/>
<reference evidence="1" key="1">
    <citation type="submission" date="2014-09" db="EMBL/GenBank/DDBJ databases">
        <authorList>
            <person name="Magalhaes I.L.F."/>
            <person name="Oliveira U."/>
            <person name="Santos F.R."/>
            <person name="Vidigal T.H.D.A."/>
            <person name="Brescovit A.D."/>
            <person name="Santos A.J."/>
        </authorList>
    </citation>
    <scope>NUCLEOTIDE SEQUENCE</scope>
    <source>
        <tissue evidence="1">Shoot tissue taken approximately 20 cm above the soil surface</tissue>
    </source>
</reference>
<organism evidence="1">
    <name type="scientific">Arundo donax</name>
    <name type="common">Giant reed</name>
    <name type="synonym">Donax arundinaceus</name>
    <dbReference type="NCBI Taxonomy" id="35708"/>
    <lineage>
        <taxon>Eukaryota</taxon>
        <taxon>Viridiplantae</taxon>
        <taxon>Streptophyta</taxon>
        <taxon>Embryophyta</taxon>
        <taxon>Tracheophyta</taxon>
        <taxon>Spermatophyta</taxon>
        <taxon>Magnoliopsida</taxon>
        <taxon>Liliopsida</taxon>
        <taxon>Poales</taxon>
        <taxon>Poaceae</taxon>
        <taxon>PACMAD clade</taxon>
        <taxon>Arundinoideae</taxon>
        <taxon>Arundineae</taxon>
        <taxon>Arundo</taxon>
    </lineage>
</organism>
<sequence>MSSKESNSPGERST</sequence>
<evidence type="ECO:0000313" key="1">
    <source>
        <dbReference type="EMBL" id="JAD60967.1"/>
    </source>
</evidence>
<reference evidence="1" key="2">
    <citation type="journal article" date="2015" name="Data Brief">
        <title>Shoot transcriptome of the giant reed, Arundo donax.</title>
        <authorList>
            <person name="Barrero R.A."/>
            <person name="Guerrero F.D."/>
            <person name="Moolhuijzen P."/>
            <person name="Goolsby J.A."/>
            <person name="Tidwell J."/>
            <person name="Bellgard S.E."/>
            <person name="Bellgard M.I."/>
        </authorList>
    </citation>
    <scope>NUCLEOTIDE SEQUENCE</scope>
    <source>
        <tissue evidence="1">Shoot tissue taken approximately 20 cm above the soil surface</tissue>
    </source>
</reference>
<dbReference type="EMBL" id="GBRH01236928">
    <property type="protein sequence ID" value="JAD60967.1"/>
    <property type="molecule type" value="Transcribed_RNA"/>
</dbReference>
<name>A0A0A9BNV8_ARUDO</name>
<accession>A0A0A9BNV8</accession>